<evidence type="ECO:0000313" key="2">
    <source>
        <dbReference type="Proteomes" id="UP000031167"/>
    </source>
</evidence>
<dbReference type="AlphaFoldDB" id="A0A0B4D7U5"/>
<protein>
    <submittedName>
        <fullName evidence="1">Uncharacterized protein</fullName>
    </submittedName>
</protein>
<organism evidence="1 2">
    <name type="scientific">Chryseobacterium taiwanense</name>
    <dbReference type="NCBI Taxonomy" id="363331"/>
    <lineage>
        <taxon>Bacteria</taxon>
        <taxon>Pseudomonadati</taxon>
        <taxon>Bacteroidota</taxon>
        <taxon>Flavobacteriia</taxon>
        <taxon>Flavobacteriales</taxon>
        <taxon>Weeksellaceae</taxon>
        <taxon>Chryseobacterium group</taxon>
        <taxon>Chryseobacterium</taxon>
    </lineage>
</organism>
<accession>A0A0B4D7U5</accession>
<dbReference type="STRING" id="363331.RM51_11205"/>
<dbReference type="Proteomes" id="UP000031167">
    <property type="component" value="Unassembled WGS sequence"/>
</dbReference>
<reference evidence="1 2" key="1">
    <citation type="submission" date="2014-12" db="EMBL/GenBank/DDBJ databases">
        <title>Genome sequencing of Chryseobacterium taiwanense TPW19.</title>
        <authorList>
            <person name="Tan P.W."/>
            <person name="Chan K.-G."/>
        </authorList>
    </citation>
    <scope>NUCLEOTIDE SEQUENCE [LARGE SCALE GENOMIC DNA]</scope>
    <source>
        <strain evidence="1 2">TPW19</strain>
    </source>
</reference>
<gene>
    <name evidence="1" type="ORF">RM51_11205</name>
</gene>
<keyword evidence="2" id="KW-1185">Reference proteome</keyword>
<evidence type="ECO:0000313" key="1">
    <source>
        <dbReference type="EMBL" id="KIC62746.1"/>
    </source>
</evidence>
<comment type="caution">
    <text evidence="1">The sequence shown here is derived from an EMBL/GenBank/DDBJ whole genome shotgun (WGS) entry which is preliminary data.</text>
</comment>
<dbReference type="EMBL" id="JWTA01000008">
    <property type="protein sequence ID" value="KIC62746.1"/>
    <property type="molecule type" value="Genomic_DNA"/>
</dbReference>
<proteinExistence type="predicted"/>
<name>A0A0B4D7U5_9FLAO</name>
<sequence>MSFRRNLNIGEEIIAKKFKLRSLRDDKLYGYFSVLNLLTDTLALKKKVDEKDIVESGIKLLKKFTR</sequence>